<evidence type="ECO:0000256" key="1">
    <source>
        <dbReference type="ARBA" id="ARBA00006432"/>
    </source>
</evidence>
<name>A0A3M2LM70_9ACTN</name>
<sequence length="575" mass="62487">MFEHDDLIALIRARVEAGGTDVALIAHNPADPSTDTTLDYAALDREARRMAVFLGGRARPGDRVLLVHETALGFARAFLGCLYAGMIAVPAPQPDGFRRQRERLASIARDARVAVALCDPSGLDMLQEWAEEAGLGDLACLAPDDLPAPEDWTRPETGPRTIAFLQYTSGSTGGPKGVMVDHGNILANAELFGAMTGASRTMRFGGWLPMYHDFGLIGMLLIPLAHGASTVLMPPIAFVKRPHSWLHMIDRYRVNLSPAPDFAYDLCVRRIKDDQIEGLDLSRWLYAVNGSEPIKAATLRAFGERFAAHGLPPTAMLPGYGMAEATLVISGTRWTTGPVVTTVDAELLEKGEFVPAPDGRPLASSGVLEPGTIVVDPDTRRRLEDGAIGEIWIKGGHVARGYWGQEEATRRVFGWETAGGDGGYLRSEDLGTIWDGQVYVTGRIKELLIVRGRNLYPQDLEAEVRAVHPALSRGVGAVFAVPAPDEEVVVVQECRASDLGELPAEELTQLIRHAMAREFGVSLGGVVLVRPSEVQRTTSGKIQRTLTRDLFRAGELDVVHEDLSPAVRRRYRTGA</sequence>
<dbReference type="EMBL" id="RFFG01000083">
    <property type="protein sequence ID" value="RMI38562.1"/>
    <property type="molecule type" value="Genomic_DNA"/>
</dbReference>
<evidence type="ECO:0000259" key="5">
    <source>
        <dbReference type="Pfam" id="PF00501"/>
    </source>
</evidence>
<dbReference type="GO" id="GO:0071766">
    <property type="term" value="P:Actinobacterium-type cell wall biogenesis"/>
    <property type="evidence" value="ECO:0007669"/>
    <property type="project" value="UniProtKB-ARBA"/>
</dbReference>
<keyword evidence="4" id="KW-0443">Lipid metabolism</keyword>
<dbReference type="InterPro" id="IPR000873">
    <property type="entry name" value="AMP-dep_synth/lig_dom"/>
</dbReference>
<dbReference type="InterPro" id="IPR045851">
    <property type="entry name" value="AMP-bd_C_sf"/>
</dbReference>
<evidence type="ECO:0000256" key="4">
    <source>
        <dbReference type="ARBA" id="ARBA00023098"/>
    </source>
</evidence>
<dbReference type="OrthoDB" id="3671040at2"/>
<dbReference type="InterPro" id="IPR040097">
    <property type="entry name" value="FAAL/FAAC"/>
</dbReference>
<keyword evidence="8" id="KW-1185">Reference proteome</keyword>
<dbReference type="Pfam" id="PF23024">
    <property type="entry name" value="AMP-dom_DIP2-like"/>
    <property type="match status" value="1"/>
</dbReference>
<keyword evidence="3" id="KW-0276">Fatty acid metabolism</keyword>
<reference evidence="7 8" key="1">
    <citation type="submission" date="2018-10" db="EMBL/GenBank/DDBJ databases">
        <title>Isolation from soil.</title>
        <authorList>
            <person name="Hu J."/>
        </authorList>
    </citation>
    <scope>NUCLEOTIDE SEQUENCE [LARGE SCALE GENOMIC DNA]</scope>
    <source>
        <strain evidence="7 8">NEAU-Ht49</strain>
    </source>
</reference>
<comment type="similarity">
    <text evidence="1">Belongs to the ATP-dependent AMP-binding enzyme family.</text>
</comment>
<dbReference type="Pfam" id="PF00501">
    <property type="entry name" value="AMP-binding"/>
    <property type="match status" value="1"/>
</dbReference>
<keyword evidence="2 7" id="KW-0436">Ligase</keyword>
<evidence type="ECO:0000313" key="8">
    <source>
        <dbReference type="Proteomes" id="UP000282674"/>
    </source>
</evidence>
<dbReference type="RefSeq" id="WP_122198289.1">
    <property type="nucleotide sequence ID" value="NZ_JBHSKC010000027.1"/>
</dbReference>
<accession>A0A3M2LM70</accession>
<dbReference type="InterPro" id="IPR025110">
    <property type="entry name" value="AMP-bd_C"/>
</dbReference>
<dbReference type="InterPro" id="IPR020845">
    <property type="entry name" value="AMP-binding_CS"/>
</dbReference>
<feature type="domain" description="AMP-binding enzyme C-terminal" evidence="6">
    <location>
        <begin position="446"/>
        <end position="558"/>
    </location>
</feature>
<dbReference type="CDD" id="cd05931">
    <property type="entry name" value="FAAL"/>
    <property type="match status" value="1"/>
</dbReference>
<evidence type="ECO:0000256" key="3">
    <source>
        <dbReference type="ARBA" id="ARBA00022832"/>
    </source>
</evidence>
<organism evidence="7 8">
    <name type="scientific">Actinomadura harenae</name>
    <dbReference type="NCBI Taxonomy" id="2483351"/>
    <lineage>
        <taxon>Bacteria</taxon>
        <taxon>Bacillati</taxon>
        <taxon>Actinomycetota</taxon>
        <taxon>Actinomycetes</taxon>
        <taxon>Streptosporangiales</taxon>
        <taxon>Thermomonosporaceae</taxon>
        <taxon>Actinomadura</taxon>
    </lineage>
</organism>
<proteinExistence type="inferred from homology"/>
<evidence type="ECO:0000313" key="7">
    <source>
        <dbReference type="EMBL" id="RMI38562.1"/>
    </source>
</evidence>
<dbReference type="AlphaFoldDB" id="A0A3M2LM70"/>
<protein>
    <submittedName>
        <fullName evidence="7">Fatty acyl-AMP ligase</fullName>
    </submittedName>
</protein>
<evidence type="ECO:0000256" key="2">
    <source>
        <dbReference type="ARBA" id="ARBA00022598"/>
    </source>
</evidence>
<dbReference type="PANTHER" id="PTHR22754">
    <property type="entry name" value="DISCO-INTERACTING PROTEIN 2 DIP2 -RELATED"/>
    <property type="match status" value="1"/>
</dbReference>
<dbReference type="InterPro" id="IPR042099">
    <property type="entry name" value="ANL_N_sf"/>
</dbReference>
<evidence type="ECO:0000259" key="6">
    <source>
        <dbReference type="Pfam" id="PF23024"/>
    </source>
</evidence>
<dbReference type="GO" id="GO:0016874">
    <property type="term" value="F:ligase activity"/>
    <property type="evidence" value="ECO:0007669"/>
    <property type="project" value="UniProtKB-KW"/>
</dbReference>
<feature type="domain" description="AMP-dependent synthetase/ligase" evidence="5">
    <location>
        <begin position="19"/>
        <end position="403"/>
    </location>
</feature>
<dbReference type="GO" id="GO:0070566">
    <property type="term" value="F:adenylyltransferase activity"/>
    <property type="evidence" value="ECO:0007669"/>
    <property type="project" value="TreeGrafter"/>
</dbReference>
<dbReference type="Gene3D" id="3.30.300.30">
    <property type="match status" value="1"/>
</dbReference>
<dbReference type="FunFam" id="3.40.50.12780:FF:000013">
    <property type="entry name" value="Long-chain-fatty-acid--AMP ligase FadD32"/>
    <property type="match status" value="1"/>
</dbReference>
<dbReference type="Proteomes" id="UP000282674">
    <property type="component" value="Unassembled WGS sequence"/>
</dbReference>
<dbReference type="Gene3D" id="3.40.50.12780">
    <property type="entry name" value="N-terminal domain of ligase-like"/>
    <property type="match status" value="1"/>
</dbReference>
<dbReference type="GO" id="GO:0006633">
    <property type="term" value="P:fatty acid biosynthetic process"/>
    <property type="evidence" value="ECO:0007669"/>
    <property type="project" value="TreeGrafter"/>
</dbReference>
<dbReference type="GO" id="GO:0005886">
    <property type="term" value="C:plasma membrane"/>
    <property type="evidence" value="ECO:0007669"/>
    <property type="project" value="TreeGrafter"/>
</dbReference>
<dbReference type="PROSITE" id="PS00455">
    <property type="entry name" value="AMP_BINDING"/>
    <property type="match status" value="1"/>
</dbReference>
<dbReference type="PANTHER" id="PTHR22754:SF32">
    <property type="entry name" value="DISCO-INTERACTING PROTEIN 2"/>
    <property type="match status" value="1"/>
</dbReference>
<dbReference type="SUPFAM" id="SSF56801">
    <property type="entry name" value="Acetyl-CoA synthetase-like"/>
    <property type="match status" value="1"/>
</dbReference>
<gene>
    <name evidence="7" type="ORF">EBO15_32435</name>
</gene>
<comment type="caution">
    <text evidence="7">The sequence shown here is derived from an EMBL/GenBank/DDBJ whole genome shotgun (WGS) entry which is preliminary data.</text>
</comment>